<accession>G2D9T1</accession>
<dbReference type="Proteomes" id="UP000004491">
    <property type="component" value="Unassembled WGS sequence"/>
</dbReference>
<evidence type="ECO:0000313" key="2">
    <source>
        <dbReference type="Proteomes" id="UP000004491"/>
    </source>
</evidence>
<dbReference type="EMBL" id="AFOC01000005">
    <property type="protein sequence ID" value="EGV52633.1"/>
    <property type="molecule type" value="Genomic_DNA"/>
</dbReference>
<protein>
    <submittedName>
        <fullName evidence="1">Uncharacterized protein</fullName>
    </submittedName>
</protein>
<sequence length="36" mass="4125">MERNELEAPAGWFESECNRLDIRSNIICSDVGELNI</sequence>
<evidence type="ECO:0000313" key="1">
    <source>
        <dbReference type="EMBL" id="EGV52633.1"/>
    </source>
</evidence>
<gene>
    <name evidence="1" type="ORF">Rifp1Sym_ae00300</name>
</gene>
<name>G2D9T1_9GAMM</name>
<dbReference type="AlphaFoldDB" id="G2D9T1"/>
<comment type="caution">
    <text evidence="1">The sequence shown here is derived from an EMBL/GenBank/DDBJ whole genome shotgun (WGS) entry which is preliminary data.</text>
</comment>
<reference evidence="1" key="1">
    <citation type="journal article" date="2011" name="ISME J.">
        <title>The endosymbionts of the deep-sea tubeworms Riftia pachyptila and Tevnia jerichonana share an identical physiology as revealed by proteogenomic analyses.</title>
        <authorList>
            <person name="Gardebrecht A."/>
            <person name="Markert S."/>
            <person name="Felbeck H."/>
            <person name="Thuermer A."/>
            <person name="Albrecht D."/>
            <person name="Wollherr A."/>
            <person name="Kabisch J."/>
            <person name="Lehmann R."/>
            <person name="Daniel R."/>
            <person name="Liesegang H."/>
            <person name="Hecker M."/>
            <person name="Sievert S.M."/>
            <person name="Schweder T."/>
        </authorList>
    </citation>
    <scope>NUCLEOTIDE SEQUENCE [LARGE SCALE GENOMIC DNA]</scope>
</reference>
<keyword evidence="2" id="KW-1185">Reference proteome</keyword>
<proteinExistence type="predicted"/>
<organism evidence="1 2">
    <name type="scientific">endosymbiont of Riftia pachyptila</name>
    <name type="common">vent Ph05</name>
    <dbReference type="NCBI Taxonomy" id="1048808"/>
    <lineage>
        <taxon>Bacteria</taxon>
        <taxon>Pseudomonadati</taxon>
        <taxon>Pseudomonadota</taxon>
        <taxon>Gammaproteobacteria</taxon>
        <taxon>sulfur-oxidizing symbionts</taxon>
    </lineage>
</organism>